<sequence length="242" mass="27170">MAYSLANNFAPSDSDDEAPKETQSGSDPLGDGGSKGGRASKGEGPPHEEKEDTVLDFEKDDGSTMQERELHIFALPLYWNPDVPPEENLVFLPVSRFNEDGRIREGWQGKVKERIENLQGAAAERWAKLKEKEEGTFGARVYKAGQRALNDMSIEERLTRNIPKNVSKVSSGRDFRLDKYYEGVQCSADGVMHEQDVEDMLAEIHEEGLLDALLELRKRRLREQPTCKINGEKYNLLPSSGS</sequence>
<feature type="region of interest" description="Disordered" evidence="1">
    <location>
        <begin position="1"/>
        <end position="63"/>
    </location>
</feature>
<organism evidence="2 3">
    <name type="scientific">Dunaliella salina</name>
    <name type="common">Green alga</name>
    <name type="synonym">Protococcus salinus</name>
    <dbReference type="NCBI Taxonomy" id="3046"/>
    <lineage>
        <taxon>Eukaryota</taxon>
        <taxon>Viridiplantae</taxon>
        <taxon>Chlorophyta</taxon>
        <taxon>core chlorophytes</taxon>
        <taxon>Chlorophyceae</taxon>
        <taxon>CS clade</taxon>
        <taxon>Chlamydomonadales</taxon>
        <taxon>Dunaliellaceae</taxon>
        <taxon>Dunaliella</taxon>
    </lineage>
</organism>
<accession>A0ABQ7GXB8</accession>
<name>A0ABQ7GXB8_DUNSA</name>
<keyword evidence="3" id="KW-1185">Reference proteome</keyword>
<evidence type="ECO:0000313" key="2">
    <source>
        <dbReference type="EMBL" id="KAF5839249.1"/>
    </source>
</evidence>
<comment type="caution">
    <text evidence="2">The sequence shown here is derived from an EMBL/GenBank/DDBJ whole genome shotgun (WGS) entry which is preliminary data.</text>
</comment>
<dbReference type="Proteomes" id="UP000815325">
    <property type="component" value="Unassembled WGS sequence"/>
</dbReference>
<feature type="compositionally biased region" description="Polar residues" evidence="1">
    <location>
        <begin position="1"/>
        <end position="11"/>
    </location>
</feature>
<feature type="compositionally biased region" description="Basic and acidic residues" evidence="1">
    <location>
        <begin position="40"/>
        <end position="63"/>
    </location>
</feature>
<gene>
    <name evidence="2" type="ORF">DUNSADRAFT_1283</name>
</gene>
<evidence type="ECO:0000256" key="1">
    <source>
        <dbReference type="SAM" id="MobiDB-lite"/>
    </source>
</evidence>
<dbReference type="EMBL" id="MU069550">
    <property type="protein sequence ID" value="KAF5839249.1"/>
    <property type="molecule type" value="Genomic_DNA"/>
</dbReference>
<evidence type="ECO:0000313" key="3">
    <source>
        <dbReference type="Proteomes" id="UP000815325"/>
    </source>
</evidence>
<reference evidence="2" key="1">
    <citation type="submission" date="2017-08" db="EMBL/GenBank/DDBJ databases">
        <authorList>
            <person name="Polle J.E."/>
            <person name="Barry K."/>
            <person name="Cushman J."/>
            <person name="Schmutz J."/>
            <person name="Tran D."/>
            <person name="Hathwaick L.T."/>
            <person name="Yim W.C."/>
            <person name="Jenkins J."/>
            <person name="Mckie-Krisberg Z.M."/>
            <person name="Prochnik S."/>
            <person name="Lindquist E."/>
            <person name="Dockter R.B."/>
            <person name="Adam C."/>
            <person name="Molina H."/>
            <person name="Bunkerborg J."/>
            <person name="Jin E."/>
            <person name="Buchheim M."/>
            <person name="Magnuson J."/>
        </authorList>
    </citation>
    <scope>NUCLEOTIDE SEQUENCE</scope>
    <source>
        <strain evidence="2">CCAP 19/18</strain>
    </source>
</reference>
<proteinExistence type="predicted"/>
<protein>
    <submittedName>
        <fullName evidence="2">Uncharacterized protein</fullName>
    </submittedName>
</protein>